<organism evidence="3 4">
    <name type="scientific">Dyadobacter frigoris</name>
    <dbReference type="NCBI Taxonomy" id="2576211"/>
    <lineage>
        <taxon>Bacteria</taxon>
        <taxon>Pseudomonadati</taxon>
        <taxon>Bacteroidota</taxon>
        <taxon>Cytophagia</taxon>
        <taxon>Cytophagales</taxon>
        <taxon>Spirosomataceae</taxon>
        <taxon>Dyadobacter</taxon>
    </lineage>
</organism>
<evidence type="ECO:0000313" key="4">
    <source>
        <dbReference type="Proteomes" id="UP000304900"/>
    </source>
</evidence>
<dbReference type="Gene3D" id="1.20.144.10">
    <property type="entry name" value="Phosphatidic acid phosphatase type 2/haloperoxidase"/>
    <property type="match status" value="1"/>
</dbReference>
<protein>
    <submittedName>
        <fullName evidence="3">Phosphatase PAP2 family protein</fullName>
    </submittedName>
</protein>
<feature type="signal peptide" evidence="1">
    <location>
        <begin position="1"/>
        <end position="20"/>
    </location>
</feature>
<dbReference type="CDD" id="cd03394">
    <property type="entry name" value="PAP2_like_5"/>
    <property type="match status" value="1"/>
</dbReference>
<dbReference type="OrthoDB" id="9773582at2"/>
<name>A0A4V6BJ00_9BACT</name>
<proteinExistence type="predicted"/>
<comment type="caution">
    <text evidence="3">The sequence shown here is derived from an EMBL/GenBank/DDBJ whole genome shotgun (WGS) entry which is preliminary data.</text>
</comment>
<sequence>MFRKFLLLQLAIVLSLPSFSQQQDSVQINQKLSFTKSQLYVPGILMVSGLFTTVFFKDQIKFKIRDERNKQIPDFHTKLDNYLEYASLPIAYGLDAFGVKSKNDFPNRTAILIKGELFMYASVTILKGISHETRPDGSDRYSFPSGHAAQAFATATFLSEEYKDRLPWMPYAAYTIAGTTGLLRIANNRHYLGDVLFGAGFGFLSMKMAYWTHQYKWGKNRRKSTPVY</sequence>
<dbReference type="AlphaFoldDB" id="A0A4V6BJ00"/>
<dbReference type="InterPro" id="IPR036938">
    <property type="entry name" value="PAP2/HPO_sf"/>
</dbReference>
<dbReference type="PANTHER" id="PTHR14969:SF13">
    <property type="entry name" value="AT30094P"/>
    <property type="match status" value="1"/>
</dbReference>
<keyword evidence="1" id="KW-0732">Signal</keyword>
<dbReference type="PANTHER" id="PTHR14969">
    <property type="entry name" value="SPHINGOSINE-1-PHOSPHATE PHOSPHOHYDROLASE"/>
    <property type="match status" value="1"/>
</dbReference>
<gene>
    <name evidence="3" type="ORF">FDK13_10710</name>
</gene>
<dbReference type="EMBL" id="SZVO01000004">
    <property type="protein sequence ID" value="TKT92433.1"/>
    <property type="molecule type" value="Genomic_DNA"/>
</dbReference>
<dbReference type="Proteomes" id="UP000304900">
    <property type="component" value="Unassembled WGS sequence"/>
</dbReference>
<accession>A0A4V6BJ00</accession>
<dbReference type="SMART" id="SM00014">
    <property type="entry name" value="acidPPc"/>
    <property type="match status" value="1"/>
</dbReference>
<dbReference type="Pfam" id="PF01569">
    <property type="entry name" value="PAP2"/>
    <property type="match status" value="1"/>
</dbReference>
<dbReference type="SUPFAM" id="SSF48317">
    <property type="entry name" value="Acid phosphatase/Vanadium-dependent haloperoxidase"/>
    <property type="match status" value="1"/>
</dbReference>
<feature type="domain" description="Phosphatidic acid phosphatase type 2/haloperoxidase" evidence="2">
    <location>
        <begin position="111"/>
        <end position="210"/>
    </location>
</feature>
<evidence type="ECO:0000313" key="3">
    <source>
        <dbReference type="EMBL" id="TKT92433.1"/>
    </source>
</evidence>
<evidence type="ECO:0000256" key="1">
    <source>
        <dbReference type="SAM" id="SignalP"/>
    </source>
</evidence>
<feature type="chain" id="PRO_5020762199" evidence="1">
    <location>
        <begin position="21"/>
        <end position="228"/>
    </location>
</feature>
<dbReference type="InterPro" id="IPR000326">
    <property type="entry name" value="PAP2/HPO"/>
</dbReference>
<dbReference type="RefSeq" id="WP_137339978.1">
    <property type="nucleotide sequence ID" value="NZ_BSQH01000007.1"/>
</dbReference>
<keyword evidence="4" id="KW-1185">Reference proteome</keyword>
<reference evidence="3 4" key="1">
    <citation type="submission" date="2019-05" db="EMBL/GenBank/DDBJ databases">
        <title>Dyadobacter AR-3-8 sp. nov., isolated from arctic soil.</title>
        <authorList>
            <person name="Chaudhary D.K."/>
        </authorList>
    </citation>
    <scope>NUCLEOTIDE SEQUENCE [LARGE SCALE GENOMIC DNA]</scope>
    <source>
        <strain evidence="3 4">AR-3-8</strain>
    </source>
</reference>
<evidence type="ECO:0000259" key="2">
    <source>
        <dbReference type="SMART" id="SM00014"/>
    </source>
</evidence>